<keyword evidence="1" id="KW-0472">Membrane</keyword>
<evidence type="ECO:0000313" key="3">
    <source>
        <dbReference type="EMBL" id="AUG47477.1"/>
    </source>
</evidence>
<gene>
    <name evidence="3" type="ORF">BVU17_08090</name>
</gene>
<protein>
    <recommendedName>
        <fullName evidence="2">Glycosyltransferase 2-like domain-containing protein</fullName>
    </recommendedName>
</protein>
<dbReference type="KEGG" id="hta:BVU17_08090"/>
<keyword evidence="1" id="KW-0812">Transmembrane</keyword>
<evidence type="ECO:0000313" key="4">
    <source>
        <dbReference type="Proteomes" id="UP000242917"/>
    </source>
</evidence>
<dbReference type="SUPFAM" id="SSF53448">
    <property type="entry name" value="Nucleotide-diphospho-sugar transferases"/>
    <property type="match status" value="1"/>
</dbReference>
<proteinExistence type="predicted"/>
<name>A0A2H4ZYH7_9EURY</name>
<dbReference type="Gene3D" id="3.90.550.10">
    <property type="entry name" value="Spore Coat Polysaccharide Biosynthesis Protein SpsA, Chain A"/>
    <property type="match status" value="1"/>
</dbReference>
<evidence type="ECO:0000259" key="2">
    <source>
        <dbReference type="Pfam" id="PF00535"/>
    </source>
</evidence>
<dbReference type="InterPro" id="IPR001173">
    <property type="entry name" value="Glyco_trans_2-like"/>
</dbReference>
<dbReference type="InterPro" id="IPR029044">
    <property type="entry name" value="Nucleotide-diphossugar_trans"/>
</dbReference>
<dbReference type="AlphaFoldDB" id="A0A2H4ZYH7"/>
<dbReference type="EMBL" id="CP019154">
    <property type="protein sequence ID" value="AUG47477.1"/>
    <property type="molecule type" value="Genomic_DNA"/>
</dbReference>
<keyword evidence="4" id="KW-1185">Reference proteome</keyword>
<evidence type="ECO:0000256" key="1">
    <source>
        <dbReference type="SAM" id="Phobius"/>
    </source>
</evidence>
<keyword evidence="1" id="KW-1133">Transmembrane helix</keyword>
<accession>A0A2H4ZYH7</accession>
<dbReference type="Pfam" id="PF00535">
    <property type="entry name" value="Glycos_transf_2"/>
    <property type="match status" value="1"/>
</dbReference>
<feature type="domain" description="Glycosyltransferase 2-like" evidence="2">
    <location>
        <begin position="29"/>
        <end position="103"/>
    </location>
</feature>
<reference evidence="3 4" key="1">
    <citation type="submission" date="2017-01" db="EMBL/GenBank/DDBJ databases">
        <title>A Red Light-Sensitive Sensory Rhodopsin I From Haloarcula taiwanensis, A New Haloarchaeon Isolated From Taiwan.</title>
        <authorList>
            <person name="Yang C.-S."/>
            <person name="Han Y.-A."/>
            <person name="Chen P.-C."/>
            <person name="Ng W.V."/>
            <person name="Chen T.-W."/>
        </authorList>
    </citation>
    <scope>NUCLEOTIDE SEQUENCE [LARGE SCALE GENOMIC DNA]</scope>
    <source>
        <strain evidence="3 4">Taiwanensis</strain>
    </source>
</reference>
<sequence length="239" mass="27398">MSDPTLSIVTIARDKKEFEAWRQRLSEQTFDDYEICYSTTDGIPQAWNEAISKANGQIILFTETDTYPLHDDWLETVVDQYSDNADNVVHFGEFRGYNPFNFSNTAVSADLMKQYSLNESYAVGEDSELFARMDKEGVEFEHDLNVPVFHESKSTDKVLSRSFDYGRVKARCAINHGRLGPSKNTDNTTYNSSNRDRVLFFVERIKQVIMSQLASVLFFIGFGIEYISHLISGTNRETE</sequence>
<dbReference type="Proteomes" id="UP000242917">
    <property type="component" value="Chromosome I"/>
</dbReference>
<organism evidence="3 4">
    <name type="scientific">Haloarcula taiwanensis</name>
    <dbReference type="NCBI Taxonomy" id="1932004"/>
    <lineage>
        <taxon>Archaea</taxon>
        <taxon>Methanobacteriati</taxon>
        <taxon>Methanobacteriota</taxon>
        <taxon>Stenosarchaea group</taxon>
        <taxon>Halobacteria</taxon>
        <taxon>Halobacteriales</taxon>
        <taxon>Haloarculaceae</taxon>
        <taxon>Haloarcula</taxon>
    </lineage>
</organism>
<feature type="transmembrane region" description="Helical" evidence="1">
    <location>
        <begin position="213"/>
        <end position="231"/>
    </location>
</feature>